<dbReference type="EMBL" id="LAZR01000278">
    <property type="protein sequence ID" value="KKN77423.1"/>
    <property type="molecule type" value="Genomic_DNA"/>
</dbReference>
<reference evidence="1" key="1">
    <citation type="journal article" date="2015" name="Nature">
        <title>Complex archaea that bridge the gap between prokaryotes and eukaryotes.</title>
        <authorList>
            <person name="Spang A."/>
            <person name="Saw J.H."/>
            <person name="Jorgensen S.L."/>
            <person name="Zaremba-Niedzwiedzka K."/>
            <person name="Martijn J."/>
            <person name="Lind A.E."/>
            <person name="van Eijk R."/>
            <person name="Schleper C."/>
            <person name="Guy L."/>
            <person name="Ettema T.J."/>
        </authorList>
    </citation>
    <scope>NUCLEOTIDE SEQUENCE</scope>
</reference>
<organism evidence="1">
    <name type="scientific">marine sediment metagenome</name>
    <dbReference type="NCBI Taxonomy" id="412755"/>
    <lineage>
        <taxon>unclassified sequences</taxon>
        <taxon>metagenomes</taxon>
        <taxon>ecological metagenomes</taxon>
    </lineage>
</organism>
<accession>A0A0F9WGE7</accession>
<dbReference type="AlphaFoldDB" id="A0A0F9WGE7"/>
<protein>
    <submittedName>
        <fullName evidence="1">Uncharacterized protein</fullName>
    </submittedName>
</protein>
<gene>
    <name evidence="1" type="ORF">LCGC14_0359820</name>
</gene>
<evidence type="ECO:0000313" key="1">
    <source>
        <dbReference type="EMBL" id="KKN77423.1"/>
    </source>
</evidence>
<proteinExistence type="predicted"/>
<comment type="caution">
    <text evidence="1">The sequence shown here is derived from an EMBL/GenBank/DDBJ whole genome shotgun (WGS) entry which is preliminary data.</text>
</comment>
<name>A0A0F9WGE7_9ZZZZ</name>
<sequence length="67" mass="7746">MNVKKEEITSKHIKLQLRGLIDKSDGKINIPSTASIEELFEILEVFIIYTQFDLEATRRELRNAIGK</sequence>